<gene>
    <name evidence="2" type="ORF">MQE35_10265</name>
</gene>
<reference evidence="2" key="1">
    <citation type="submission" date="2022-03" db="EMBL/GenBank/DDBJ databases">
        <title>Description of Abyssus ytuae gen. nov., sp. nov., a novel member of the family Flavobacteriaceae isolated from the sediment of Mariana Trench.</title>
        <authorList>
            <person name="Zhang J."/>
            <person name="Xu X."/>
        </authorList>
    </citation>
    <scope>NUCLEOTIDE SEQUENCE</scope>
    <source>
        <strain evidence="2">MT3330</strain>
    </source>
</reference>
<dbReference type="KEGG" id="fbm:MQE35_10265"/>
<dbReference type="PANTHER" id="PTHR43737:SF1">
    <property type="entry name" value="DUF1501 DOMAIN-CONTAINING PROTEIN"/>
    <property type="match status" value="1"/>
</dbReference>
<dbReference type="Proteomes" id="UP000831290">
    <property type="component" value="Chromosome"/>
</dbReference>
<keyword evidence="3" id="KW-1185">Reference proteome</keyword>
<dbReference type="InterPro" id="IPR026444">
    <property type="entry name" value="Secre_tail"/>
</dbReference>
<proteinExistence type="predicted"/>
<keyword evidence="1" id="KW-0732">Signal</keyword>
<dbReference type="Pfam" id="PF07394">
    <property type="entry name" value="DUF1501"/>
    <property type="match status" value="1"/>
</dbReference>
<evidence type="ECO:0000313" key="2">
    <source>
        <dbReference type="EMBL" id="UOB16122.1"/>
    </source>
</evidence>
<protein>
    <submittedName>
        <fullName evidence="2">DUF1501 domain-containing protein</fullName>
    </submittedName>
</protein>
<dbReference type="PROSITE" id="PS51318">
    <property type="entry name" value="TAT"/>
    <property type="match status" value="1"/>
</dbReference>
<dbReference type="RefSeq" id="WP_255841281.1">
    <property type="nucleotide sequence ID" value="NZ_CP094358.1"/>
</dbReference>
<dbReference type="InterPro" id="IPR006311">
    <property type="entry name" value="TAT_signal"/>
</dbReference>
<sequence>MCNHHNIKKSSKDFDHTLGKKHNNEHIKWSRRSFIQALGLVGGGSVMLGGTPLIASNPSKLGKALAAAETDRILVIIRLKGGNDGLNTIVPVYDYDTYANARPTLRVQEGNLIRLDDNFAMPNFMGNLERMWGDGEMKAIHGVGYPDQSLSHFRGTDIIASAISTSEVETGWLGRYFQEVYPDFRDNPPAAPAAIEINNGDITFEGDDDINYAFSLANPNQLETIAESGLLYPLPNLADCTYAEQLTYLRTVANSTANYSGVIHEAYQNALNSVAYSDDILSRQLAIVARLIKGQLGTKIYMVSLSGFDTHGNQAEDHTNLMTIVSNAVSNFYNDLRIDQIDDRVLTMTVSEFGRRVEENGSAGTDHGTASAVLLFGRGLNGNGFVGEHPSLSNLDGAGNLNYTTDFRDVYHTVLSQWLCVDAQLVSAAFMGNQYKNIDMGFLCGDAPIAGDSLDDSIFHTPIYDETTGDVYVMYIAPTTMHVDVKLYNLLGQYLGTLQNEVVFAGEQRINVKQTLGTRLPTGQYIYKITTLDDKYSKSIIIQ</sequence>
<accession>A0A9E7CTG4</accession>
<name>A0A9E7CTG4_9FLAO</name>
<organism evidence="2 3">
    <name type="scientific">Abyssalbus ytuae</name>
    <dbReference type="NCBI Taxonomy" id="2926907"/>
    <lineage>
        <taxon>Bacteria</taxon>
        <taxon>Pseudomonadati</taxon>
        <taxon>Bacteroidota</taxon>
        <taxon>Flavobacteriia</taxon>
        <taxon>Flavobacteriales</taxon>
        <taxon>Flavobacteriaceae</taxon>
        <taxon>Abyssalbus</taxon>
    </lineage>
</organism>
<evidence type="ECO:0000313" key="3">
    <source>
        <dbReference type="Proteomes" id="UP000831290"/>
    </source>
</evidence>
<dbReference type="NCBIfam" id="TIGR04183">
    <property type="entry name" value="Por_Secre_tail"/>
    <property type="match status" value="1"/>
</dbReference>
<evidence type="ECO:0000256" key="1">
    <source>
        <dbReference type="ARBA" id="ARBA00022729"/>
    </source>
</evidence>
<dbReference type="EMBL" id="CP094358">
    <property type="protein sequence ID" value="UOB16122.1"/>
    <property type="molecule type" value="Genomic_DNA"/>
</dbReference>
<dbReference type="InterPro" id="IPR010869">
    <property type="entry name" value="DUF1501"/>
</dbReference>
<dbReference type="PANTHER" id="PTHR43737">
    <property type="entry name" value="BLL7424 PROTEIN"/>
    <property type="match status" value="1"/>
</dbReference>
<dbReference type="AlphaFoldDB" id="A0A9E7CTG4"/>